<name>A0A167MGY6_9CHLO</name>
<dbReference type="GO" id="GO:0006412">
    <property type="term" value="P:translation"/>
    <property type="evidence" value="ECO:0007669"/>
    <property type="project" value="UniProtKB-UniRule"/>
</dbReference>
<dbReference type="EMBL" id="KT713392">
    <property type="protein sequence ID" value="ANB40242.1"/>
    <property type="molecule type" value="Genomic_DNA"/>
</dbReference>
<dbReference type="InterPro" id="IPR023591">
    <property type="entry name" value="Ribosomal_uS2_flav_dom_sf"/>
</dbReference>
<proteinExistence type="inferred from homology"/>
<dbReference type="GO" id="GO:0003735">
    <property type="term" value="F:structural constituent of ribosome"/>
    <property type="evidence" value="ECO:0007669"/>
    <property type="project" value="InterPro"/>
</dbReference>
<evidence type="ECO:0000256" key="1">
    <source>
        <dbReference type="ARBA" id="ARBA00006242"/>
    </source>
</evidence>
<protein>
    <recommendedName>
        <fullName evidence="2">Small ribosomal subunit protein uS2c</fullName>
    </recommendedName>
</protein>
<accession>A0A167MGY6</accession>
<comment type="similarity">
    <text evidence="1 2">Belongs to the universal ribosomal protein uS2 family.</text>
</comment>
<sequence>MLLKIKKIHKFENYGHLRKKGIVTLYNNGVEQGPRSSKNFSLKAIRSYFPKFSQSNFIDKRQNLEKKRKKYIKEVRDIIIQKIMLFENATPSIDSRLETYKKMLKKSLQYGHSIIKCHPGMKKFVRGQFNGKYLINLIKTRRYLIRVLWFLTKYAYQKKTVLFVGTTIPTSRFIATAAVKTKSFFINVRWLGGMLTNWRTIEKLLKKLRELQSKKFLSSSSPSKLQSTNLVEFKNQIDFLNIPERNEMVGAGATQTLSLKKKEFTNLPKKELAMRKKEKQRLEKYLKGIKMLKNLPQVVILATQTNDISAAYECKKLGICNITIVDTDCNPNLADFIIPANDDSASSIKYILYYLAKAIKIGTTLSIMKNKLRKKIFLFKARAHEVG</sequence>
<dbReference type="InterPro" id="IPR001865">
    <property type="entry name" value="Ribosomal_uS2"/>
</dbReference>
<dbReference type="HAMAP" id="MF_00291_B">
    <property type="entry name" value="Ribosomal_uS2_B"/>
    <property type="match status" value="1"/>
</dbReference>
<dbReference type="AlphaFoldDB" id="A0A167MGY6"/>
<dbReference type="GO" id="GO:0009507">
    <property type="term" value="C:chloroplast"/>
    <property type="evidence" value="ECO:0007669"/>
    <property type="project" value="UniProtKB-SubCell"/>
</dbReference>
<comment type="subcellular location">
    <subcellularLocation>
        <location evidence="2">Plastid</location>
        <location evidence="2">Chloroplast</location>
    </subcellularLocation>
</comment>
<keyword evidence="3" id="KW-0934">Plastid</keyword>
<evidence type="ECO:0000256" key="2">
    <source>
        <dbReference type="HAMAP-Rule" id="MF_00291"/>
    </source>
</evidence>
<dbReference type="PANTHER" id="PTHR12534">
    <property type="entry name" value="30S RIBOSOMAL PROTEIN S2 PROKARYOTIC AND ORGANELLAR"/>
    <property type="match status" value="1"/>
</dbReference>
<reference evidence="3" key="1">
    <citation type="journal article" date="2016" name="Am. J. Bot.">
        <title>Hiding in plain sight: Koshicola spirodelophila gen. et sp. nov. (Chaetopeltidales, Chlorophyceae), a novel green alga associated with the aquatic angiosperm Spirodela polyrhiza.</title>
        <authorList>
            <person name="Watanabe S."/>
            <person name="Fucikova K."/>
            <person name="Lewis L.A."/>
            <person name="Lewis P.O."/>
        </authorList>
    </citation>
    <scope>NUCLEOTIDE SEQUENCE</scope>
    <source>
        <strain evidence="3">W1C4</strain>
    </source>
</reference>
<dbReference type="PANTHER" id="PTHR12534:SF0">
    <property type="entry name" value="SMALL RIBOSOMAL SUBUNIT PROTEIN US2M"/>
    <property type="match status" value="1"/>
</dbReference>
<keyword evidence="3" id="KW-0150">Chloroplast</keyword>
<dbReference type="CDD" id="cd01425">
    <property type="entry name" value="RPS2"/>
    <property type="match status" value="1"/>
</dbReference>
<dbReference type="SUPFAM" id="SSF52313">
    <property type="entry name" value="Ribosomal protein S2"/>
    <property type="match status" value="1"/>
</dbReference>
<keyword evidence="2 3" id="KW-0689">Ribosomal protein</keyword>
<geneLocation type="chloroplast" evidence="3"/>
<dbReference type="NCBIfam" id="TIGR01011">
    <property type="entry name" value="rpsB_bact"/>
    <property type="match status" value="2"/>
</dbReference>
<keyword evidence="2" id="KW-0687">Ribonucleoprotein</keyword>
<organism evidence="3">
    <name type="scientific">Koshicola spirodelophila</name>
    <dbReference type="NCBI Taxonomy" id="1707787"/>
    <lineage>
        <taxon>Eukaryota</taxon>
        <taxon>Viridiplantae</taxon>
        <taxon>Chlorophyta</taxon>
        <taxon>core chlorophytes</taxon>
        <taxon>Chlorophyceae</taxon>
        <taxon>OCC clade</taxon>
        <taxon>Chaetopeltidales</taxon>
        <taxon>Chaetopeltidaceae</taxon>
        <taxon>Koshicola</taxon>
    </lineage>
</organism>
<dbReference type="InterPro" id="IPR005706">
    <property type="entry name" value="Ribosomal_uS2_bac/mit/plastid"/>
</dbReference>
<dbReference type="Pfam" id="PF00318">
    <property type="entry name" value="Ribosomal_S2"/>
    <property type="match status" value="2"/>
</dbReference>
<dbReference type="Gene3D" id="1.10.287.610">
    <property type="entry name" value="Helix hairpin bin"/>
    <property type="match status" value="1"/>
</dbReference>
<gene>
    <name evidence="2 3" type="primary">rps2</name>
    <name evidence="3" type="ORF">AM597_65</name>
</gene>
<dbReference type="PRINTS" id="PR00395">
    <property type="entry name" value="RIBOSOMALS2"/>
</dbReference>
<evidence type="ECO:0000313" key="3">
    <source>
        <dbReference type="EMBL" id="ANB40242.1"/>
    </source>
</evidence>
<dbReference type="Gene3D" id="3.40.50.10490">
    <property type="entry name" value="Glucose-6-phosphate isomerase like protein, domain 1"/>
    <property type="match status" value="1"/>
</dbReference>
<dbReference type="GO" id="GO:0005763">
    <property type="term" value="C:mitochondrial small ribosomal subunit"/>
    <property type="evidence" value="ECO:0007669"/>
    <property type="project" value="TreeGrafter"/>
</dbReference>